<name>A0ABY9IWM8_9ACTN</name>
<keyword evidence="3" id="KW-1185">Reference proteome</keyword>
<proteinExistence type="predicted"/>
<protein>
    <recommendedName>
        <fullName evidence="1">DUF6879 domain-containing protein</fullName>
    </recommendedName>
</protein>
<dbReference type="Pfam" id="PF21806">
    <property type="entry name" value="DUF6879"/>
    <property type="match status" value="1"/>
</dbReference>
<evidence type="ECO:0000259" key="1">
    <source>
        <dbReference type="Pfam" id="PF21806"/>
    </source>
</evidence>
<sequence length="244" mass="28064">MTRYLRKVGTNSGNDGCPTLYEVPGTDRYVVQGDRVTDPGELTQLDNLTSDEGAVTVPRELLANFGPKEPVHVPQLISFEDFGAMFAKVKHSAWRLETRRRYASDEETDTYREFTAGRTVSWDLDDEWCTNRRERSELGVRFERVRILDEPPTPGQLYLLDNARRNTAVGEDIRTLSRATAEELRLPAEDFWVFDSRVVALLVFDDEDRMTGVELITNPVEVLRYAQVREAAWHHASPYDQPRR</sequence>
<dbReference type="EMBL" id="CP120988">
    <property type="protein sequence ID" value="WLQ58871.1"/>
    <property type="molecule type" value="Genomic_DNA"/>
</dbReference>
<feature type="domain" description="DUF6879" evidence="1">
    <location>
        <begin position="80"/>
        <end position="240"/>
    </location>
</feature>
<dbReference type="InterPro" id="IPR049244">
    <property type="entry name" value="DUF6879"/>
</dbReference>
<organism evidence="2 3">
    <name type="scientific">Streptomyces poriferorum</name>
    <dbReference type="NCBI Taxonomy" id="2798799"/>
    <lineage>
        <taxon>Bacteria</taxon>
        <taxon>Bacillati</taxon>
        <taxon>Actinomycetota</taxon>
        <taxon>Actinomycetes</taxon>
        <taxon>Kitasatosporales</taxon>
        <taxon>Streptomycetaceae</taxon>
        <taxon>Streptomyces</taxon>
    </lineage>
</organism>
<accession>A0ABY9IWM8</accession>
<reference evidence="2 3" key="1">
    <citation type="submission" date="2023-03" db="EMBL/GenBank/DDBJ databases">
        <title>Isolation and description of six Streptomyces strains from soil environments, able to metabolize different microbial glucans.</title>
        <authorList>
            <person name="Widen T."/>
            <person name="Larsbrink J."/>
        </authorList>
    </citation>
    <scope>NUCLEOTIDE SEQUENCE [LARGE SCALE GENOMIC DNA]</scope>
    <source>
        <strain evidence="2 3">Alt2</strain>
    </source>
</reference>
<dbReference type="RefSeq" id="WP_306070160.1">
    <property type="nucleotide sequence ID" value="NZ_CP120988.1"/>
</dbReference>
<evidence type="ECO:0000313" key="3">
    <source>
        <dbReference type="Proteomes" id="UP001235744"/>
    </source>
</evidence>
<gene>
    <name evidence="2" type="ORF">P8A19_27095</name>
</gene>
<evidence type="ECO:0000313" key="2">
    <source>
        <dbReference type="EMBL" id="WLQ58871.1"/>
    </source>
</evidence>
<dbReference type="Proteomes" id="UP001235744">
    <property type="component" value="Chromosome"/>
</dbReference>